<organism evidence="4 5">
    <name type="scientific">Patulibacter medicamentivorans</name>
    <dbReference type="NCBI Taxonomy" id="1097667"/>
    <lineage>
        <taxon>Bacteria</taxon>
        <taxon>Bacillati</taxon>
        <taxon>Actinomycetota</taxon>
        <taxon>Thermoleophilia</taxon>
        <taxon>Solirubrobacterales</taxon>
        <taxon>Patulibacteraceae</taxon>
        <taxon>Patulibacter</taxon>
    </lineage>
</organism>
<feature type="compositionally biased region" description="Low complexity" evidence="1">
    <location>
        <begin position="477"/>
        <end position="492"/>
    </location>
</feature>
<dbReference type="AlphaFoldDB" id="H0E7N6"/>
<protein>
    <submittedName>
        <fullName evidence="4">Virulence factor Mce family protein</fullName>
    </submittedName>
</protein>
<evidence type="ECO:0000313" key="4">
    <source>
        <dbReference type="EMBL" id="EHN10310.1"/>
    </source>
</evidence>
<keyword evidence="5" id="KW-1185">Reference proteome</keyword>
<evidence type="ECO:0000256" key="2">
    <source>
        <dbReference type="SAM" id="Phobius"/>
    </source>
</evidence>
<evidence type="ECO:0000313" key="5">
    <source>
        <dbReference type="Proteomes" id="UP000005143"/>
    </source>
</evidence>
<keyword evidence="2" id="KW-0812">Transmembrane</keyword>
<gene>
    <name evidence="4" type="ORF">PAI11_28400</name>
</gene>
<dbReference type="RefSeq" id="WP_007576342.1">
    <property type="nucleotide sequence ID" value="NZ_AGUD01000227.1"/>
</dbReference>
<feature type="compositionally biased region" description="Low complexity" evidence="1">
    <location>
        <begin position="500"/>
        <end position="512"/>
    </location>
</feature>
<dbReference type="Pfam" id="PF02470">
    <property type="entry name" value="MlaD"/>
    <property type="match status" value="1"/>
</dbReference>
<reference evidence="4 5" key="1">
    <citation type="journal article" date="2013" name="Biodegradation">
        <title>Quantitative proteomic analysis of ibuprofen-degrading Patulibacter sp. strain I11.</title>
        <authorList>
            <person name="Almeida B."/>
            <person name="Kjeldal H."/>
            <person name="Lolas I."/>
            <person name="Knudsen A.D."/>
            <person name="Carvalho G."/>
            <person name="Nielsen K.L."/>
            <person name="Barreto Crespo M.T."/>
            <person name="Stensballe A."/>
            <person name="Nielsen J.L."/>
        </authorList>
    </citation>
    <scope>NUCLEOTIDE SEQUENCE [LARGE SCALE GENOMIC DNA]</scope>
    <source>
        <strain evidence="4 5">I11</strain>
    </source>
</reference>
<keyword evidence="2" id="KW-0472">Membrane</keyword>
<evidence type="ECO:0000256" key="1">
    <source>
        <dbReference type="SAM" id="MobiDB-lite"/>
    </source>
</evidence>
<dbReference type="PATRIC" id="fig|1097667.3.peg.2816"/>
<dbReference type="PANTHER" id="PTHR33371">
    <property type="entry name" value="INTERMEMBRANE PHOSPHOLIPID TRANSPORT SYSTEM BINDING PROTEIN MLAD-RELATED"/>
    <property type="match status" value="1"/>
</dbReference>
<dbReference type="Proteomes" id="UP000005143">
    <property type="component" value="Unassembled WGS sequence"/>
</dbReference>
<comment type="caution">
    <text evidence="4">The sequence shown here is derived from an EMBL/GenBank/DDBJ whole genome shotgun (WGS) entry which is preliminary data.</text>
</comment>
<keyword evidence="2" id="KW-1133">Transmembrane helix</keyword>
<feature type="domain" description="Mce/MlaD" evidence="3">
    <location>
        <begin position="49"/>
        <end position="129"/>
    </location>
</feature>
<evidence type="ECO:0000259" key="3">
    <source>
        <dbReference type="Pfam" id="PF02470"/>
    </source>
</evidence>
<accession>H0E7N6</accession>
<feature type="transmembrane region" description="Helical" evidence="2">
    <location>
        <begin position="20"/>
        <end position="38"/>
    </location>
</feature>
<sequence length="512" mass="54451">MSWLSERFTHRPGRHRPRPLRDGTILLVVIGALLYAGYTKSIPLLGKGGTVVEARFSDATHVQKGNAVRVAGVDVGEVESVRLDAGRRGAVVKMRIDDGKGVEVHDDARANLWWRTLLGRNMYIELDPGSKSAPKLGDREIPVSRTQVQQEFDQVLEPLGDTQRAAIKKVIASFDDAAKDPEAIGGTIDALEPSMKHLRQGLPSLRGTQQGDLTRLVREASHTMGALGASEEQLAGLIDNGSTALGVTAARHDELGSTLDQGAPTMDDTRRTLARLRTTLDTLDPVAVDLLPGAERLKPAAQAARPMLARLDRVLDDAEPTLRSLRPAVTRLAETVDPGEAVINGLRPTVDRANKTILPWLAEKDPDTKLKNYASIGPFFSVLASAASIFDGNGNLLNFQTAPDERTAMSVPCTLRLTDPSAAPENKINCEALGDFLSILTGGQGAPSTDYPADPPSPEDVPAKRSARSAADRSAAERAAGARAAGRSAASAADRRAADRAAQAATAGRAGR</sequence>
<dbReference type="EMBL" id="AGUD01000227">
    <property type="protein sequence ID" value="EHN10310.1"/>
    <property type="molecule type" value="Genomic_DNA"/>
</dbReference>
<dbReference type="InterPro" id="IPR003399">
    <property type="entry name" value="Mce/MlaD"/>
</dbReference>
<name>H0E7N6_9ACTN</name>
<feature type="region of interest" description="Disordered" evidence="1">
    <location>
        <begin position="444"/>
        <end position="512"/>
    </location>
</feature>
<dbReference type="PANTHER" id="PTHR33371:SF4">
    <property type="entry name" value="INTERMEMBRANE PHOSPHOLIPID TRANSPORT SYSTEM BINDING PROTEIN MLAD"/>
    <property type="match status" value="1"/>
</dbReference>
<dbReference type="InterPro" id="IPR052336">
    <property type="entry name" value="MlaD_Phospholipid_Transporter"/>
</dbReference>
<proteinExistence type="predicted"/>